<dbReference type="PANTHER" id="PTHR33165">
    <property type="entry name" value="F-BOX DOMAIN CONTAINING PROTEIN-LIKE-RELATED"/>
    <property type="match status" value="1"/>
</dbReference>
<feature type="compositionally biased region" description="Basic residues" evidence="1">
    <location>
        <begin position="39"/>
        <end position="58"/>
    </location>
</feature>
<dbReference type="Proteomes" id="UP000324705">
    <property type="component" value="Chromosome 3A"/>
</dbReference>
<protein>
    <submittedName>
        <fullName evidence="2">Uncharacterized protein</fullName>
    </submittedName>
</protein>
<proteinExistence type="predicted"/>
<dbReference type="AlphaFoldDB" id="A0A9R0VIP7"/>
<reference evidence="2 3" key="1">
    <citation type="submission" date="2017-09" db="EMBL/GenBank/DDBJ databases">
        <authorList>
            <consortium name="International Durum Wheat Genome Sequencing Consortium (IDWGSC)"/>
            <person name="Milanesi L."/>
        </authorList>
    </citation>
    <scope>NUCLEOTIDE SEQUENCE [LARGE SCALE GENOMIC DNA]</scope>
    <source>
        <strain evidence="3">cv. Svevo</strain>
    </source>
</reference>
<keyword evidence="3" id="KW-1185">Reference proteome</keyword>
<gene>
    <name evidence="2" type="ORF">TRITD_3Av1G046700</name>
</gene>
<dbReference type="Gramene" id="TRITD3Av1G046700.1">
    <property type="protein sequence ID" value="TRITD3Av1G046700.1"/>
    <property type="gene ID" value="TRITD3Av1G046700"/>
</dbReference>
<sequence>MRYSPPCSPHQPPFPSLAYSNRPDLDRGVTTCGGGVGRMPKRAASRAPIRCRRRKRPRLPHDPSRPAFEAQIRSRGIKRKSDVVEACSSTAQTNTCWGSKRVRTALSSTTTPALSVRSLTPYPKWWWRSLHLLLLFSSPKALSGLDRRVHLAVDFGRDYCWNHTRLFGSQSDSFSSWGRRDWPNIGGDGPAGLIAELVLANDVADYIRFRAVCPPWRRSSLDPRLVGGLDGRFLPRRWIMLDKAIATSPCCYGLFNISTGECIKTDLPELAEHKLLALIPEGLLLLLHEPHPPCPSS</sequence>
<evidence type="ECO:0000313" key="3">
    <source>
        <dbReference type="Proteomes" id="UP000324705"/>
    </source>
</evidence>
<evidence type="ECO:0000256" key="1">
    <source>
        <dbReference type="SAM" id="MobiDB-lite"/>
    </source>
</evidence>
<feature type="compositionally biased region" description="Pro residues" evidence="1">
    <location>
        <begin position="1"/>
        <end position="15"/>
    </location>
</feature>
<feature type="region of interest" description="Disordered" evidence="1">
    <location>
        <begin position="1"/>
        <end position="66"/>
    </location>
</feature>
<organism evidence="2 3">
    <name type="scientific">Triticum turgidum subsp. durum</name>
    <name type="common">Durum wheat</name>
    <name type="synonym">Triticum durum</name>
    <dbReference type="NCBI Taxonomy" id="4567"/>
    <lineage>
        <taxon>Eukaryota</taxon>
        <taxon>Viridiplantae</taxon>
        <taxon>Streptophyta</taxon>
        <taxon>Embryophyta</taxon>
        <taxon>Tracheophyta</taxon>
        <taxon>Spermatophyta</taxon>
        <taxon>Magnoliopsida</taxon>
        <taxon>Liliopsida</taxon>
        <taxon>Poales</taxon>
        <taxon>Poaceae</taxon>
        <taxon>BOP clade</taxon>
        <taxon>Pooideae</taxon>
        <taxon>Triticodae</taxon>
        <taxon>Triticeae</taxon>
        <taxon>Triticinae</taxon>
        <taxon>Triticum</taxon>
    </lineage>
</organism>
<dbReference type="PANTHER" id="PTHR33165:SF57">
    <property type="entry name" value="OS10G0568000 PROTEIN"/>
    <property type="match status" value="1"/>
</dbReference>
<name>A0A9R0VIP7_TRITD</name>
<evidence type="ECO:0000313" key="2">
    <source>
        <dbReference type="EMBL" id="VAH58570.1"/>
    </source>
</evidence>
<accession>A0A9R0VIP7</accession>
<dbReference type="EMBL" id="LT934115">
    <property type="protein sequence ID" value="VAH58570.1"/>
    <property type="molecule type" value="Genomic_DNA"/>
</dbReference>